<comment type="subcellular location">
    <subcellularLocation>
        <location evidence="12">Nucleus</location>
    </subcellularLocation>
    <subcellularLocation>
        <location evidence="12">Mitochondrion</location>
    </subcellularLocation>
</comment>
<keyword evidence="8 12" id="KW-0233">DNA recombination</keyword>
<evidence type="ECO:0000256" key="3">
    <source>
        <dbReference type="ARBA" id="ARBA00022801"/>
    </source>
</evidence>
<evidence type="ECO:0000256" key="8">
    <source>
        <dbReference type="ARBA" id="ARBA00023172"/>
    </source>
</evidence>
<dbReference type="GO" id="GO:0043139">
    <property type="term" value="F:5'-3' DNA helicase activity"/>
    <property type="evidence" value="ECO:0007669"/>
    <property type="project" value="UniProtKB-UniRule"/>
</dbReference>
<dbReference type="Proteomes" id="UP000623467">
    <property type="component" value="Unassembled WGS sequence"/>
</dbReference>
<dbReference type="InterPro" id="IPR027417">
    <property type="entry name" value="P-loop_NTPase"/>
</dbReference>
<dbReference type="CDD" id="cd18037">
    <property type="entry name" value="DEXSc_Pif1_like"/>
    <property type="match status" value="1"/>
</dbReference>
<dbReference type="GO" id="GO:0006310">
    <property type="term" value="P:DNA recombination"/>
    <property type="evidence" value="ECO:0007669"/>
    <property type="project" value="UniProtKB-UniRule"/>
</dbReference>
<reference evidence="15" key="1">
    <citation type="submission" date="2020-05" db="EMBL/GenBank/DDBJ databases">
        <title>Mycena genomes resolve the evolution of fungal bioluminescence.</title>
        <authorList>
            <person name="Tsai I.J."/>
        </authorList>
    </citation>
    <scope>NUCLEOTIDE SEQUENCE</scope>
    <source>
        <strain evidence="15">160909Yilan</strain>
    </source>
</reference>
<keyword evidence="3 12" id="KW-0378">Hydrolase</keyword>
<protein>
    <recommendedName>
        <fullName evidence="12">ATP-dependent DNA helicase PIF1</fullName>
        <ecNumber evidence="12">5.6.2.3</ecNumber>
    </recommendedName>
    <alternativeName>
        <fullName evidence="12">DNA 5'-3' helicase PIF1</fullName>
    </alternativeName>
    <alternativeName>
        <fullName evidence="12">DNA repair and recombination helicase PIF1</fullName>
    </alternativeName>
</protein>
<feature type="domain" description="AAA+ ATPase" evidence="14">
    <location>
        <begin position="156"/>
        <end position="290"/>
    </location>
</feature>
<dbReference type="SMART" id="SM00382">
    <property type="entry name" value="AAA"/>
    <property type="match status" value="1"/>
</dbReference>
<dbReference type="GO" id="GO:0005634">
    <property type="term" value="C:nucleus"/>
    <property type="evidence" value="ECO:0007669"/>
    <property type="project" value="UniProtKB-SubCell"/>
</dbReference>
<evidence type="ECO:0000313" key="16">
    <source>
        <dbReference type="Proteomes" id="UP000623467"/>
    </source>
</evidence>
<dbReference type="GO" id="GO:0003677">
    <property type="term" value="F:DNA binding"/>
    <property type="evidence" value="ECO:0007669"/>
    <property type="project" value="UniProtKB-KW"/>
</dbReference>
<evidence type="ECO:0000256" key="4">
    <source>
        <dbReference type="ARBA" id="ARBA00022806"/>
    </source>
</evidence>
<evidence type="ECO:0000256" key="12">
    <source>
        <dbReference type="HAMAP-Rule" id="MF_03176"/>
    </source>
</evidence>
<sequence length="598" mass="65579">MSSELERPTTPPSAPALSQEILWEATPPKELWDEGPTLQGIEDAAVAREVLPPAFQKTQIGNPTDNEKGPVQATSDAPATLEQKSGSSAAGRAQRLRDIINSLGNTPTPPTGEGQPITSKKRSLAHSTPSSAPPRKKPESIEFTHEQSLILDHAVTGNSLFYTGNAGTGKSALLHELISRMKRTRPKLGAVAVTATTGLAACNIGGTTLHSFTGIGVGTETAEEAAERIRKIGAVRMRWYVVKVLIVDEVSMLDAQLFGQVGSSRLLDEEELAAIRWYPSTSHSFFLIVTGDFFQLPPVAKNGTARFAFEAEVWPMIIKKTFTLTTVFRQRDPEFVKMLNEVRLGLPSEDTTQKFRSLSRRIEDDNDVIPTELFPQRGEVDLANAARLNMLHTAFHCFKASDSGSAEKTYRTKLLDSFMAVPELKLGVGAQVMLIKNVDETLVNGSVGVVVSFCSQAEYDEEKGNGDRGSDVLASCGVKYPVVRFKLPNGRERKRLVTPEVFKIEMKKNEIQASRKQVPLILAWAISIHKSQGQTLDRMKVDLARVFEKGQVYVALSRAKSLEGLQVLNFHPTKVEAHAKVLEFNKTLMCANESATLD</sequence>
<dbReference type="InterPro" id="IPR003593">
    <property type="entry name" value="AAA+_ATPase"/>
</dbReference>
<keyword evidence="6 12" id="KW-0238">DNA-binding</keyword>
<keyword evidence="7 12" id="KW-0496">Mitochondrion</keyword>
<comment type="caution">
    <text evidence="15">The sequence shown here is derived from an EMBL/GenBank/DDBJ whole genome shotgun (WGS) entry which is preliminary data.</text>
</comment>
<keyword evidence="9 12" id="KW-0234">DNA repair</keyword>
<dbReference type="AlphaFoldDB" id="A0A8H6X7X8"/>
<dbReference type="OrthoDB" id="432234at2759"/>
<keyword evidence="11 12" id="KW-0539">Nucleus</keyword>
<evidence type="ECO:0000259" key="14">
    <source>
        <dbReference type="SMART" id="SM00382"/>
    </source>
</evidence>
<keyword evidence="16" id="KW-1185">Reference proteome</keyword>
<keyword evidence="4 12" id="KW-0347">Helicase</keyword>
<evidence type="ECO:0000256" key="5">
    <source>
        <dbReference type="ARBA" id="ARBA00022840"/>
    </source>
</evidence>
<dbReference type="HAMAP" id="MF_03176">
    <property type="entry name" value="PIF1"/>
    <property type="match status" value="1"/>
</dbReference>
<keyword evidence="2 12" id="KW-0227">DNA damage</keyword>
<dbReference type="PANTHER" id="PTHR47642">
    <property type="entry name" value="ATP-DEPENDENT DNA HELICASE"/>
    <property type="match status" value="1"/>
</dbReference>
<dbReference type="Gene3D" id="3.40.50.300">
    <property type="entry name" value="P-loop containing nucleotide triphosphate hydrolases"/>
    <property type="match status" value="2"/>
</dbReference>
<comment type="similarity">
    <text evidence="12">Belongs to the helicase family. PIF1 subfamily.</text>
</comment>
<comment type="function">
    <text evidence="12">DNA-dependent ATPase and 5'-3' DNA helicase required for the maintenance of both mitochondrial and nuclear genome stability.</text>
</comment>
<organism evidence="15 16">
    <name type="scientific">Mycena sanguinolenta</name>
    <dbReference type="NCBI Taxonomy" id="230812"/>
    <lineage>
        <taxon>Eukaryota</taxon>
        <taxon>Fungi</taxon>
        <taxon>Dikarya</taxon>
        <taxon>Basidiomycota</taxon>
        <taxon>Agaricomycotina</taxon>
        <taxon>Agaricomycetes</taxon>
        <taxon>Agaricomycetidae</taxon>
        <taxon>Agaricales</taxon>
        <taxon>Marasmiineae</taxon>
        <taxon>Mycenaceae</taxon>
        <taxon>Mycena</taxon>
    </lineage>
</organism>
<dbReference type="CDD" id="cd18809">
    <property type="entry name" value="SF1_C_RecD"/>
    <property type="match status" value="1"/>
</dbReference>
<comment type="cofactor">
    <cofactor evidence="12">
        <name>Mg(2+)</name>
        <dbReference type="ChEBI" id="CHEBI:18420"/>
    </cofactor>
</comment>
<evidence type="ECO:0000256" key="13">
    <source>
        <dbReference type="SAM" id="MobiDB-lite"/>
    </source>
</evidence>
<dbReference type="InterPro" id="IPR010285">
    <property type="entry name" value="DNA_helicase_pif1-like_DEAD"/>
</dbReference>
<dbReference type="GO" id="GO:0000723">
    <property type="term" value="P:telomere maintenance"/>
    <property type="evidence" value="ECO:0007669"/>
    <property type="project" value="InterPro"/>
</dbReference>
<dbReference type="GO" id="GO:0005524">
    <property type="term" value="F:ATP binding"/>
    <property type="evidence" value="ECO:0007669"/>
    <property type="project" value="UniProtKB-UniRule"/>
</dbReference>
<dbReference type="GO" id="GO:0005739">
    <property type="term" value="C:mitochondrion"/>
    <property type="evidence" value="ECO:0007669"/>
    <property type="project" value="UniProtKB-SubCell"/>
</dbReference>
<evidence type="ECO:0000313" key="15">
    <source>
        <dbReference type="EMBL" id="KAF7335864.1"/>
    </source>
</evidence>
<keyword evidence="5 12" id="KW-0067">ATP-binding</keyword>
<evidence type="ECO:0000256" key="11">
    <source>
        <dbReference type="ARBA" id="ARBA00023242"/>
    </source>
</evidence>
<evidence type="ECO:0000256" key="9">
    <source>
        <dbReference type="ARBA" id="ARBA00023204"/>
    </source>
</evidence>
<gene>
    <name evidence="12" type="primary">PIF1</name>
    <name evidence="15" type="ORF">MSAN_02323200</name>
</gene>
<dbReference type="PANTHER" id="PTHR47642:SF5">
    <property type="entry name" value="ATP-DEPENDENT DNA HELICASE"/>
    <property type="match status" value="1"/>
</dbReference>
<comment type="subunit">
    <text evidence="12">Monomer.</text>
</comment>
<feature type="binding site" evidence="12">
    <location>
        <begin position="164"/>
        <end position="171"/>
    </location>
    <ligand>
        <name>ATP</name>
        <dbReference type="ChEBI" id="CHEBI:30616"/>
    </ligand>
</feature>
<dbReference type="GO" id="GO:0006281">
    <property type="term" value="P:DNA repair"/>
    <property type="evidence" value="ECO:0007669"/>
    <property type="project" value="UniProtKB-UniRule"/>
</dbReference>
<dbReference type="Pfam" id="PF05970">
    <property type="entry name" value="PIF1"/>
    <property type="match status" value="1"/>
</dbReference>
<dbReference type="GO" id="GO:0016787">
    <property type="term" value="F:hydrolase activity"/>
    <property type="evidence" value="ECO:0007669"/>
    <property type="project" value="UniProtKB-KW"/>
</dbReference>
<dbReference type="InterPro" id="IPR048293">
    <property type="entry name" value="PIF1_RRM3_pfh1"/>
</dbReference>
<evidence type="ECO:0000256" key="10">
    <source>
        <dbReference type="ARBA" id="ARBA00023235"/>
    </source>
</evidence>
<evidence type="ECO:0000256" key="1">
    <source>
        <dbReference type="ARBA" id="ARBA00022741"/>
    </source>
</evidence>
<evidence type="ECO:0000256" key="7">
    <source>
        <dbReference type="ARBA" id="ARBA00023128"/>
    </source>
</evidence>
<keyword evidence="10 12" id="KW-0413">Isomerase</keyword>
<keyword evidence="1 12" id="KW-0547">Nucleotide-binding</keyword>
<dbReference type="EC" id="5.6.2.3" evidence="12"/>
<accession>A0A8H6X7X8</accession>
<proteinExistence type="inferred from homology"/>
<feature type="region of interest" description="Disordered" evidence="13">
    <location>
        <begin position="49"/>
        <end position="140"/>
    </location>
</feature>
<evidence type="ECO:0000256" key="6">
    <source>
        <dbReference type="ARBA" id="ARBA00023125"/>
    </source>
</evidence>
<dbReference type="Pfam" id="PF21530">
    <property type="entry name" value="Pif1_2B_dom"/>
    <property type="match status" value="1"/>
</dbReference>
<dbReference type="EMBL" id="JACAZH010000039">
    <property type="protein sequence ID" value="KAF7335864.1"/>
    <property type="molecule type" value="Genomic_DNA"/>
</dbReference>
<name>A0A8H6X7X8_9AGAR</name>
<dbReference type="InterPro" id="IPR049163">
    <property type="entry name" value="Pif1-like_2B_dom"/>
</dbReference>
<feature type="DNA-binding region" evidence="12">
    <location>
        <begin position="551"/>
        <end position="570"/>
    </location>
</feature>
<evidence type="ECO:0000256" key="2">
    <source>
        <dbReference type="ARBA" id="ARBA00022763"/>
    </source>
</evidence>
<comment type="catalytic activity">
    <reaction evidence="12">
        <text>ATP + H2O = ADP + phosphate + H(+)</text>
        <dbReference type="Rhea" id="RHEA:13065"/>
        <dbReference type="ChEBI" id="CHEBI:15377"/>
        <dbReference type="ChEBI" id="CHEBI:15378"/>
        <dbReference type="ChEBI" id="CHEBI:30616"/>
        <dbReference type="ChEBI" id="CHEBI:43474"/>
        <dbReference type="ChEBI" id="CHEBI:456216"/>
        <dbReference type="EC" id="5.6.2.3"/>
    </reaction>
</comment>
<dbReference type="SUPFAM" id="SSF52540">
    <property type="entry name" value="P-loop containing nucleoside triphosphate hydrolases"/>
    <property type="match status" value="2"/>
</dbReference>
<feature type="compositionally biased region" description="Polar residues" evidence="13">
    <location>
        <begin position="72"/>
        <end position="88"/>
    </location>
</feature>
<dbReference type="InterPro" id="IPR051055">
    <property type="entry name" value="PIF1_helicase"/>
</dbReference>